<protein>
    <recommendedName>
        <fullName evidence="2">SWIM-type domain-containing protein</fullName>
    </recommendedName>
</protein>
<dbReference type="InterPro" id="IPR011335">
    <property type="entry name" value="Restrct_endonuc-II-like"/>
</dbReference>
<name>A0A553PKG2_TIGCA</name>
<reference evidence="3 4" key="1">
    <citation type="journal article" date="2018" name="Nat. Ecol. Evol.">
        <title>Genomic signatures of mitonuclear coevolution across populations of Tigriopus californicus.</title>
        <authorList>
            <person name="Barreto F.S."/>
            <person name="Watson E.T."/>
            <person name="Lima T.G."/>
            <person name="Willett C.S."/>
            <person name="Edmands S."/>
            <person name="Li W."/>
            <person name="Burton R.S."/>
        </authorList>
    </citation>
    <scope>NUCLEOTIDE SEQUENCE [LARGE SCALE GENOMIC DNA]</scope>
    <source>
        <strain evidence="3 4">San Diego</strain>
    </source>
</reference>
<dbReference type="GO" id="GO:0008270">
    <property type="term" value="F:zinc ion binding"/>
    <property type="evidence" value="ECO:0007669"/>
    <property type="project" value="UniProtKB-KW"/>
</dbReference>
<evidence type="ECO:0000313" key="3">
    <source>
        <dbReference type="EMBL" id="TRY78175.1"/>
    </source>
</evidence>
<keyword evidence="4" id="KW-1185">Reference proteome</keyword>
<keyword evidence="1" id="KW-0862">Zinc</keyword>
<organism evidence="3 4">
    <name type="scientific">Tigriopus californicus</name>
    <name type="common">Marine copepod</name>
    <dbReference type="NCBI Taxonomy" id="6832"/>
    <lineage>
        <taxon>Eukaryota</taxon>
        <taxon>Metazoa</taxon>
        <taxon>Ecdysozoa</taxon>
        <taxon>Arthropoda</taxon>
        <taxon>Crustacea</taxon>
        <taxon>Multicrustacea</taxon>
        <taxon>Hexanauplia</taxon>
        <taxon>Copepoda</taxon>
        <taxon>Harpacticoida</taxon>
        <taxon>Harpacticidae</taxon>
        <taxon>Tigriopus</taxon>
    </lineage>
</organism>
<evidence type="ECO:0000259" key="2">
    <source>
        <dbReference type="PROSITE" id="PS50966"/>
    </source>
</evidence>
<dbReference type="PANTHER" id="PTHR39953:SF1">
    <property type="entry name" value="RE54151P"/>
    <property type="match status" value="1"/>
</dbReference>
<dbReference type="PROSITE" id="PS50966">
    <property type="entry name" value="ZF_SWIM"/>
    <property type="match status" value="1"/>
</dbReference>
<dbReference type="Proteomes" id="UP000318571">
    <property type="component" value="Chromosome 11"/>
</dbReference>
<dbReference type="GO" id="GO:0006281">
    <property type="term" value="P:DNA repair"/>
    <property type="evidence" value="ECO:0007669"/>
    <property type="project" value="UniProtKB-ARBA"/>
</dbReference>
<dbReference type="InterPro" id="IPR011604">
    <property type="entry name" value="PDDEXK-like_dom_sf"/>
</dbReference>
<keyword evidence="1" id="KW-0863">Zinc-finger</keyword>
<dbReference type="STRING" id="6832.A0A553PKG2"/>
<accession>A0A553PKG2</accession>
<dbReference type="EMBL" id="VCGU01000003">
    <property type="protein sequence ID" value="TRY78175.1"/>
    <property type="molecule type" value="Genomic_DNA"/>
</dbReference>
<dbReference type="PANTHER" id="PTHR39953">
    <property type="entry name" value="RE54151P"/>
    <property type="match status" value="1"/>
</dbReference>
<proteinExistence type="predicted"/>
<dbReference type="AlphaFoldDB" id="A0A553PKG2"/>
<dbReference type="OMA" id="QNSACEC"/>
<gene>
    <name evidence="3" type="ORF">TCAL_16683</name>
</gene>
<evidence type="ECO:0000256" key="1">
    <source>
        <dbReference type="PROSITE-ProRule" id="PRU00325"/>
    </source>
</evidence>
<dbReference type="SUPFAM" id="SSF52980">
    <property type="entry name" value="Restriction endonuclease-like"/>
    <property type="match status" value="1"/>
</dbReference>
<evidence type="ECO:0000313" key="4">
    <source>
        <dbReference type="Proteomes" id="UP000318571"/>
    </source>
</evidence>
<dbReference type="InterPro" id="IPR007527">
    <property type="entry name" value="Znf_SWIM"/>
</dbReference>
<keyword evidence="1" id="KW-0479">Metal-binding</keyword>
<sequence length="261" mass="29025">MDAEWAQMSIVQLRTELVKIGAKTLGRKAELTISLGDYFRNSNFQGPPISLPEEQPMPNWPHFGFRSVTLDTWNCLPKVLHEHVEQYVVTRQVMDKRSSCDHGALKRGKKMDDSVEALSFLKTPELVFFTGIVSAEMKKHVSYNIKITVDQSSGEVQNSACECPAGKGPSATCKHIVCVLLLLVKFTSGVRKFVEDPGKIVRDAGLVIDPAVPFLAASPDGFVENEESLLEVKCPFKIREEMPSINNLDFLHLDSNGKSFS</sequence>
<comment type="caution">
    <text evidence="3">The sequence shown here is derived from an EMBL/GenBank/DDBJ whole genome shotgun (WGS) entry which is preliminary data.</text>
</comment>
<feature type="domain" description="SWIM-type" evidence="2">
    <location>
        <begin position="143"/>
        <end position="184"/>
    </location>
</feature>
<dbReference type="Gene3D" id="3.90.320.10">
    <property type="match status" value="1"/>
</dbReference>